<accession>A0A931GKC4</accession>
<reference evidence="2" key="1">
    <citation type="submission" date="2020-11" db="EMBL/GenBank/DDBJ databases">
        <title>Sequencing the genomes of 1000 actinobacteria strains.</title>
        <authorList>
            <person name="Klenk H.-P."/>
        </authorList>
    </citation>
    <scope>NUCLEOTIDE SEQUENCE</scope>
    <source>
        <strain evidence="2">DSM 43175</strain>
    </source>
</reference>
<keyword evidence="1" id="KW-1133">Transmembrane helix</keyword>
<feature type="transmembrane region" description="Helical" evidence="1">
    <location>
        <begin position="68"/>
        <end position="87"/>
    </location>
</feature>
<dbReference type="EMBL" id="JADOUA010000001">
    <property type="protein sequence ID" value="MBG6090708.1"/>
    <property type="molecule type" value="Genomic_DNA"/>
</dbReference>
<protein>
    <submittedName>
        <fullName evidence="2">Uncharacterized protein</fullName>
    </submittedName>
</protein>
<sequence length="121" mass="12746">MTNVLANVIIVVSLLAAVYALVSALRDRPMDWWHLGALGVVEALLVAQIVVGFVKLAGDEGPAEPATFIGYLVGIALIPAAGAGWGLLERTRWGPGVIVVACLSVAVMIVRMRQIWEGTVA</sequence>
<gene>
    <name evidence="2" type="ORF">IW256_004821</name>
</gene>
<evidence type="ECO:0000313" key="3">
    <source>
        <dbReference type="Proteomes" id="UP000614047"/>
    </source>
</evidence>
<dbReference type="AlphaFoldDB" id="A0A931GKC4"/>
<feature type="transmembrane region" description="Helical" evidence="1">
    <location>
        <begin position="36"/>
        <end position="56"/>
    </location>
</feature>
<keyword evidence="1" id="KW-0812">Transmembrane</keyword>
<comment type="caution">
    <text evidence="2">The sequence shown here is derived from an EMBL/GenBank/DDBJ whole genome shotgun (WGS) entry which is preliminary data.</text>
</comment>
<proteinExistence type="predicted"/>
<feature type="transmembrane region" description="Helical" evidence="1">
    <location>
        <begin position="93"/>
        <end position="110"/>
    </location>
</feature>
<organism evidence="2 3">
    <name type="scientific">Actinomadura viridis</name>
    <dbReference type="NCBI Taxonomy" id="58110"/>
    <lineage>
        <taxon>Bacteria</taxon>
        <taxon>Bacillati</taxon>
        <taxon>Actinomycetota</taxon>
        <taxon>Actinomycetes</taxon>
        <taxon>Streptosporangiales</taxon>
        <taxon>Thermomonosporaceae</taxon>
        <taxon>Actinomadura</taxon>
    </lineage>
</organism>
<keyword evidence="1" id="KW-0472">Membrane</keyword>
<dbReference type="Proteomes" id="UP000614047">
    <property type="component" value="Unassembled WGS sequence"/>
</dbReference>
<name>A0A931GKC4_9ACTN</name>
<keyword evidence="3" id="KW-1185">Reference proteome</keyword>
<evidence type="ECO:0000256" key="1">
    <source>
        <dbReference type="SAM" id="Phobius"/>
    </source>
</evidence>
<dbReference type="RefSeq" id="WP_197013135.1">
    <property type="nucleotide sequence ID" value="NZ_BAABES010000011.1"/>
</dbReference>
<evidence type="ECO:0000313" key="2">
    <source>
        <dbReference type="EMBL" id="MBG6090708.1"/>
    </source>
</evidence>